<feature type="compositionally biased region" description="Basic and acidic residues" evidence="1">
    <location>
        <begin position="188"/>
        <end position="247"/>
    </location>
</feature>
<reference evidence="2" key="1">
    <citation type="journal article" date="2022" name="Int. J. Mol. Sci.">
        <title>Draft Genome of Tanacetum Coccineum: Genomic Comparison of Closely Related Tanacetum-Family Plants.</title>
        <authorList>
            <person name="Yamashiro T."/>
            <person name="Shiraishi A."/>
            <person name="Nakayama K."/>
            <person name="Satake H."/>
        </authorList>
    </citation>
    <scope>NUCLEOTIDE SEQUENCE</scope>
</reference>
<gene>
    <name evidence="2" type="ORF">Tco_0839186</name>
</gene>
<reference evidence="2" key="2">
    <citation type="submission" date="2022-01" db="EMBL/GenBank/DDBJ databases">
        <authorList>
            <person name="Yamashiro T."/>
            <person name="Shiraishi A."/>
            <person name="Satake H."/>
            <person name="Nakayama K."/>
        </authorList>
    </citation>
    <scope>NUCLEOTIDE SEQUENCE</scope>
</reference>
<keyword evidence="3" id="KW-1185">Reference proteome</keyword>
<name>A0ABQ5AUF5_9ASTR</name>
<organism evidence="2 3">
    <name type="scientific">Tanacetum coccineum</name>
    <dbReference type="NCBI Taxonomy" id="301880"/>
    <lineage>
        <taxon>Eukaryota</taxon>
        <taxon>Viridiplantae</taxon>
        <taxon>Streptophyta</taxon>
        <taxon>Embryophyta</taxon>
        <taxon>Tracheophyta</taxon>
        <taxon>Spermatophyta</taxon>
        <taxon>Magnoliopsida</taxon>
        <taxon>eudicotyledons</taxon>
        <taxon>Gunneridae</taxon>
        <taxon>Pentapetalae</taxon>
        <taxon>asterids</taxon>
        <taxon>campanulids</taxon>
        <taxon>Asterales</taxon>
        <taxon>Asteraceae</taxon>
        <taxon>Asteroideae</taxon>
        <taxon>Anthemideae</taxon>
        <taxon>Anthemidinae</taxon>
        <taxon>Tanacetum</taxon>
    </lineage>
</organism>
<protein>
    <submittedName>
        <fullName evidence="2">Uncharacterized protein</fullName>
    </submittedName>
</protein>
<feature type="region of interest" description="Disordered" evidence="1">
    <location>
        <begin position="278"/>
        <end position="321"/>
    </location>
</feature>
<dbReference type="Proteomes" id="UP001151760">
    <property type="component" value="Unassembled WGS sequence"/>
</dbReference>
<evidence type="ECO:0000313" key="3">
    <source>
        <dbReference type="Proteomes" id="UP001151760"/>
    </source>
</evidence>
<accession>A0ABQ5AUF5</accession>
<evidence type="ECO:0000313" key="2">
    <source>
        <dbReference type="EMBL" id="GJT04724.1"/>
    </source>
</evidence>
<sequence length="369" mass="42108">MKIVGYQGSVDKVSAFYTKNLAQPWQTIIKFFNRCLTSRKSGYDQTKINILLIFHAVINRVHVDYVDLLCVYTMGNVTVKEMPIPDDLLIDAIRDRWYKVREWKTLLAKDNSRQEIYLLRERDEIHEANLLSLTMHKTVKAIEERENVAIIQEKLIGDDINKIVNRDDDSEATKFDDFVYLNDEEDSGDRLEPKSHKDKPKTIDDEEEEKKKKDDKKDGDDSDDHTDYASIKDRVIGSLEIRQEKMHTPIPSPSRSHRKDLSLDKAIDQELIVFVTTTPASTSTQDHSKPSSSSSLVEVPSEQKHMNDPVKWLKPHSPSDSSHLSQYSVLVVKLSSNPLLKASTNSVPSRSVEPDTFNTTVVTTSSAHV</sequence>
<proteinExistence type="predicted"/>
<feature type="region of interest" description="Disordered" evidence="1">
    <location>
        <begin position="185"/>
        <end position="259"/>
    </location>
</feature>
<comment type="caution">
    <text evidence="2">The sequence shown here is derived from an EMBL/GenBank/DDBJ whole genome shotgun (WGS) entry which is preliminary data.</text>
</comment>
<evidence type="ECO:0000256" key="1">
    <source>
        <dbReference type="SAM" id="MobiDB-lite"/>
    </source>
</evidence>
<dbReference type="EMBL" id="BQNB010012530">
    <property type="protein sequence ID" value="GJT04724.1"/>
    <property type="molecule type" value="Genomic_DNA"/>
</dbReference>
<feature type="compositionally biased region" description="Low complexity" evidence="1">
    <location>
        <begin position="281"/>
        <end position="300"/>
    </location>
</feature>